<proteinExistence type="predicted"/>
<evidence type="ECO:0000313" key="5">
    <source>
        <dbReference type="Proteomes" id="UP000290189"/>
    </source>
</evidence>
<keyword evidence="3" id="KW-0732">Signal</keyword>
<feature type="transmembrane region" description="Helical" evidence="2">
    <location>
        <begin position="525"/>
        <end position="548"/>
    </location>
</feature>
<organism evidence="4 5">
    <name type="scientific">Plasmodiophora brassicae</name>
    <name type="common">Clubroot disease agent</name>
    <dbReference type="NCBI Taxonomy" id="37360"/>
    <lineage>
        <taxon>Eukaryota</taxon>
        <taxon>Sar</taxon>
        <taxon>Rhizaria</taxon>
        <taxon>Endomyxa</taxon>
        <taxon>Phytomyxea</taxon>
        <taxon>Plasmodiophorida</taxon>
        <taxon>Plasmodiophoridae</taxon>
        <taxon>Plasmodiophora</taxon>
    </lineage>
</organism>
<dbReference type="EMBL" id="OVEO01000010">
    <property type="protein sequence ID" value="SPQ98754.1"/>
    <property type="molecule type" value="Genomic_DNA"/>
</dbReference>
<feature type="region of interest" description="Disordered" evidence="1">
    <location>
        <begin position="284"/>
        <end position="388"/>
    </location>
</feature>
<feature type="chain" id="PRO_5018211666" evidence="3">
    <location>
        <begin position="31"/>
        <end position="573"/>
    </location>
</feature>
<feature type="compositionally biased region" description="Pro residues" evidence="1">
    <location>
        <begin position="366"/>
        <end position="388"/>
    </location>
</feature>
<dbReference type="Proteomes" id="UP000290189">
    <property type="component" value="Unassembled WGS sequence"/>
</dbReference>
<keyword evidence="2" id="KW-0472">Membrane</keyword>
<keyword evidence="2" id="KW-1133">Transmembrane helix</keyword>
<feature type="region of interest" description="Disordered" evidence="1">
    <location>
        <begin position="163"/>
        <end position="182"/>
    </location>
</feature>
<sequence length="573" mass="60764">MPDGSCSTSDMRSPTAAVLVICVVLSRTLAVCVGAMNCHPADLQNGKVPSLSFGMRPGATADVFPIQQLLRKTQKDPLASRTGPRVPYTAEASHGHCRWSWKNRGAVGPLPIIAGKRSPRPSSANKPGYATSKACNVPKAPDNLPARLDSPGARDLLSTKRRALSPQTVADTDSCESETDTPKCAIRRSKSSTCFSSMSLISPDPHPWSPSLTDDNNAKYLPDQVLMLPAGLGSDTEAESDLSTIDSDGDGQRSDFRFVHRSDCDDSDAAAAVPVFQLSHTGLNEFSPLPGSDDALHTKHDDDSGPESELQPIHRSHSESNVRSLRRLYERSHSSPPPDLLFPFGRMTKSPIKADGDQRQVSRAISPPPSPLRSPTAIPFPPDVPALSCPPTPLPAPLSFAEAAPEASIPGSPSPSSATRTAKVSTLRSCLVGATYAAVIATGPVLNVVNMWRSWKIDKMAPAHQPVRSLLSPLKAAVVGGVVLAATAAVVHSRKSSRHRRGDGPAAVAQLSYKRLRSTNDGLNIASIVSPAIGIVVIGSAVYVACVVRRRNLKIVLHVSDSETVSPDIPVDT</sequence>
<name>A0A3P3YF30_PLABS</name>
<evidence type="ECO:0000256" key="2">
    <source>
        <dbReference type="SAM" id="Phobius"/>
    </source>
</evidence>
<accession>A0A3P3YF30</accession>
<protein>
    <submittedName>
        <fullName evidence="4">Uncharacterized protein</fullName>
    </submittedName>
</protein>
<gene>
    <name evidence="4" type="ORF">PLBR_LOCUS5969</name>
</gene>
<feature type="signal peptide" evidence="3">
    <location>
        <begin position="1"/>
        <end position="30"/>
    </location>
</feature>
<feature type="transmembrane region" description="Helical" evidence="2">
    <location>
        <begin position="470"/>
        <end position="491"/>
    </location>
</feature>
<keyword evidence="4" id="KW-0496">Mitochondrion</keyword>
<reference evidence="4 5" key="1">
    <citation type="submission" date="2018-03" db="EMBL/GenBank/DDBJ databases">
        <authorList>
            <person name="Fogelqvist J."/>
        </authorList>
    </citation>
    <scope>NUCLEOTIDE SEQUENCE [LARGE SCALE GENOMIC DNA]</scope>
</reference>
<dbReference type="AlphaFoldDB" id="A0A3P3YF30"/>
<evidence type="ECO:0000313" key="4">
    <source>
        <dbReference type="EMBL" id="SPQ98754.1"/>
    </source>
</evidence>
<feature type="compositionally biased region" description="Basic and acidic residues" evidence="1">
    <location>
        <begin position="294"/>
        <end position="303"/>
    </location>
</feature>
<keyword evidence="2" id="KW-0812">Transmembrane</keyword>
<geneLocation type="mitochondrion" evidence="4"/>
<feature type="region of interest" description="Disordered" evidence="1">
    <location>
        <begin position="112"/>
        <end position="152"/>
    </location>
</feature>
<feature type="transmembrane region" description="Helical" evidence="2">
    <location>
        <begin position="431"/>
        <end position="449"/>
    </location>
</feature>
<evidence type="ECO:0000256" key="1">
    <source>
        <dbReference type="SAM" id="MobiDB-lite"/>
    </source>
</evidence>
<evidence type="ECO:0000256" key="3">
    <source>
        <dbReference type="SAM" id="SignalP"/>
    </source>
</evidence>
<feature type="region of interest" description="Disordered" evidence="1">
    <location>
        <begin position="234"/>
        <end position="253"/>
    </location>
</feature>